<proteinExistence type="predicted"/>
<dbReference type="Proteomes" id="UP001232992">
    <property type="component" value="Unassembled WGS sequence"/>
</dbReference>
<keyword evidence="5" id="KW-1185">Reference proteome</keyword>
<dbReference type="Pfam" id="PF13424">
    <property type="entry name" value="TPR_12"/>
    <property type="match status" value="3"/>
</dbReference>
<reference evidence="4 5" key="1">
    <citation type="submission" date="2023-01" db="EMBL/GenBank/DDBJ databases">
        <title>Novel diversity within Roseofilum (Cyanobacteria; Desertifilaceae) from marine benthic mats with descriptions of four novel species.</title>
        <authorList>
            <person name="Wang Y."/>
            <person name="Berthold D.E."/>
            <person name="Hu J."/>
            <person name="Lefler F.W."/>
            <person name="Laughinghouse H.D. IV."/>
        </authorList>
    </citation>
    <scope>NUCLEOTIDE SEQUENCE [LARGE SCALE GENOMIC DNA]</scope>
    <source>
        <strain evidence="4 5">BLCC-M143</strain>
    </source>
</reference>
<gene>
    <name evidence="4" type="ORF">PMH09_04160</name>
</gene>
<dbReference type="PANTHER" id="PTHR10098:SF108">
    <property type="entry name" value="TETRATRICOPEPTIDE REPEAT PROTEIN 28"/>
    <property type="match status" value="1"/>
</dbReference>
<feature type="repeat" description="TPR" evidence="1">
    <location>
        <begin position="103"/>
        <end position="136"/>
    </location>
</feature>
<evidence type="ECO:0000313" key="5">
    <source>
        <dbReference type="Proteomes" id="UP001232992"/>
    </source>
</evidence>
<name>A0ABT7BT73_9CYAN</name>
<dbReference type="PROSITE" id="PS50293">
    <property type="entry name" value="TPR_REGION"/>
    <property type="match status" value="2"/>
</dbReference>
<dbReference type="SUPFAM" id="SSF48452">
    <property type="entry name" value="TPR-like"/>
    <property type="match status" value="2"/>
</dbReference>
<dbReference type="PROSITE" id="PS50005">
    <property type="entry name" value="TPR"/>
    <property type="match status" value="5"/>
</dbReference>
<organism evidence="4 5">
    <name type="scientific">Roseofilum casamattae BLCC-M143</name>
    <dbReference type="NCBI Taxonomy" id="3022442"/>
    <lineage>
        <taxon>Bacteria</taxon>
        <taxon>Bacillati</taxon>
        <taxon>Cyanobacteriota</taxon>
        <taxon>Cyanophyceae</taxon>
        <taxon>Desertifilales</taxon>
        <taxon>Desertifilaceae</taxon>
        <taxon>Roseofilum</taxon>
        <taxon>Roseofilum casamattae</taxon>
    </lineage>
</organism>
<dbReference type="Gene3D" id="1.25.40.10">
    <property type="entry name" value="Tetratricopeptide repeat domain"/>
    <property type="match status" value="2"/>
</dbReference>
<protein>
    <submittedName>
        <fullName evidence="4">CHAT domain-containing protein</fullName>
    </submittedName>
</protein>
<keyword evidence="1" id="KW-0802">TPR repeat</keyword>
<evidence type="ECO:0000259" key="3">
    <source>
        <dbReference type="Pfam" id="PF12770"/>
    </source>
</evidence>
<feature type="coiled-coil region" evidence="2">
    <location>
        <begin position="446"/>
        <end position="500"/>
    </location>
</feature>
<evidence type="ECO:0000313" key="4">
    <source>
        <dbReference type="EMBL" id="MDJ1182379.1"/>
    </source>
</evidence>
<dbReference type="SMART" id="SM00028">
    <property type="entry name" value="TPR"/>
    <property type="match status" value="7"/>
</dbReference>
<feature type="repeat" description="TPR" evidence="1">
    <location>
        <begin position="301"/>
        <end position="334"/>
    </location>
</feature>
<feature type="domain" description="CHAT" evidence="3">
    <location>
        <begin position="589"/>
        <end position="901"/>
    </location>
</feature>
<evidence type="ECO:0000256" key="2">
    <source>
        <dbReference type="SAM" id="Coils"/>
    </source>
</evidence>
<dbReference type="InterPro" id="IPR019734">
    <property type="entry name" value="TPR_rpt"/>
</dbReference>
<dbReference type="Pfam" id="PF12770">
    <property type="entry name" value="CHAT"/>
    <property type="match status" value="1"/>
</dbReference>
<evidence type="ECO:0000256" key="1">
    <source>
        <dbReference type="PROSITE-ProRule" id="PRU00339"/>
    </source>
</evidence>
<keyword evidence="2" id="KW-0175">Coiled coil</keyword>
<dbReference type="RefSeq" id="WP_283757031.1">
    <property type="nucleotide sequence ID" value="NZ_JAQOSQ010000002.1"/>
</dbReference>
<sequence length="909" mass="102455">MLSRAISKFMGFRHSIFAKVAQRLLCILLGFWLAWFPHQLQLAPFPSGRFVWGAEQQPDAMEQFREGMQHYRQGTRTGFEEALDAWEKTLQRWREAGNTQQEIVTLNWMGLAYRELGEFQQALSLYNQLLPKTETSPQTQASVLLSLAQVHTKLSNYQEALDMYNRALEMWRSLDYKTGEAATLNNLAVVYTELGEYDRALETYNRALELVQASANLKSIAAALNNIGGTYSNQGNYARALLHYQKALAFWEEKKDLKGQASTLNNIGFVYAQLDQPDNALATYVNALPLWEKLDDRAGAASTLNNLGYVYSQQGNPKLALEYYNRALPLRKEVGDRPREALTLYRMAQAHRQEDDLELAQTAIEQAIAIIEDLRTNVSAQDLRSSFFASKQDYYEFYIDLLMERHERNPDRGYNARALEAKERASARSLLDLLAEANVDVQTGVDRNLIEQEKTLRQQLSALEERKLKQLRDNYQESVAKQLNGELDDLLLAYRDVRARIRAANPNYAGLTQPQPLSVAQIQQQVADADTTLVEFALGKERSYVWVVTPTAIHSAQLPTRAEIEKAALNLRNSIIVPRLRIRRQRAEQAARTLRRFIFDPIAEYLETERLAIVPDGALQYVPFAAVDSPFSNDPYRPLIGDRELVTLPSASTLGQLRQDIAQRTPAPKTLAIFADPVFSPQDNRLGATSQPAQPRISPDLERSAREAGLIFDRLPFTQQEAEQILDLLPDADITKRFGFQASKAIATSPDLAQYRILHFATHGLLNSVTPELSGLVLSLLNSEGDAINGFLRLHDIYNLNLPAELVVLSACDTGLGKAVRGEGLVGLTRGFLYAGAARVTVSLWQVDDRATALLMVKLYQNMLQNNLSPAAALRAAQLELWQDEQLRSPYYWAAFTLQGEWRSLAIDN</sequence>
<comment type="caution">
    <text evidence="4">The sequence shown here is derived from an EMBL/GenBank/DDBJ whole genome shotgun (WGS) entry which is preliminary data.</text>
</comment>
<dbReference type="Pfam" id="PF13181">
    <property type="entry name" value="TPR_8"/>
    <property type="match status" value="1"/>
</dbReference>
<feature type="repeat" description="TPR" evidence="1">
    <location>
        <begin position="141"/>
        <end position="174"/>
    </location>
</feature>
<dbReference type="InterPro" id="IPR024983">
    <property type="entry name" value="CHAT_dom"/>
</dbReference>
<dbReference type="InterPro" id="IPR011990">
    <property type="entry name" value="TPR-like_helical_dom_sf"/>
</dbReference>
<feature type="repeat" description="TPR" evidence="1">
    <location>
        <begin position="221"/>
        <end position="254"/>
    </location>
</feature>
<dbReference type="PANTHER" id="PTHR10098">
    <property type="entry name" value="RAPSYN-RELATED"/>
    <property type="match status" value="1"/>
</dbReference>
<dbReference type="EMBL" id="JAQOSQ010000002">
    <property type="protein sequence ID" value="MDJ1182379.1"/>
    <property type="molecule type" value="Genomic_DNA"/>
</dbReference>
<accession>A0ABT7BT73</accession>
<feature type="repeat" description="TPR" evidence="1">
    <location>
        <begin position="181"/>
        <end position="214"/>
    </location>
</feature>
<dbReference type="Pfam" id="PF13374">
    <property type="entry name" value="TPR_10"/>
    <property type="match status" value="1"/>
</dbReference>